<gene>
    <name evidence="1" type="ORF">Ssi02_58470</name>
</gene>
<dbReference type="InterPro" id="IPR011256">
    <property type="entry name" value="Reg_factor_effector_dom_sf"/>
</dbReference>
<proteinExistence type="predicted"/>
<dbReference type="EMBL" id="BOOW01000037">
    <property type="protein sequence ID" value="GII95616.1"/>
    <property type="molecule type" value="Genomic_DNA"/>
</dbReference>
<protein>
    <submittedName>
        <fullName evidence="1">Uncharacterized protein</fullName>
    </submittedName>
</protein>
<evidence type="ECO:0000313" key="1">
    <source>
        <dbReference type="EMBL" id="GII95616.1"/>
    </source>
</evidence>
<accession>A0A919RKQ1</accession>
<keyword evidence="2" id="KW-1185">Reference proteome</keyword>
<reference evidence="1" key="1">
    <citation type="submission" date="2021-01" db="EMBL/GenBank/DDBJ databases">
        <title>Whole genome shotgun sequence of Sinosporangium siamense NBRC 109515.</title>
        <authorList>
            <person name="Komaki H."/>
            <person name="Tamura T."/>
        </authorList>
    </citation>
    <scope>NUCLEOTIDE SEQUENCE</scope>
    <source>
        <strain evidence="1">NBRC 109515</strain>
    </source>
</reference>
<dbReference type="AlphaFoldDB" id="A0A919RKQ1"/>
<sequence length="61" mass="6628">MRGWRWLSIETLPAQTVASVRRHTGLAGIGAAAGPPRETYLNDPAVTPEAELLTQVAYPIR</sequence>
<organism evidence="1 2">
    <name type="scientific">Sinosporangium siamense</name>
    <dbReference type="NCBI Taxonomy" id="1367973"/>
    <lineage>
        <taxon>Bacteria</taxon>
        <taxon>Bacillati</taxon>
        <taxon>Actinomycetota</taxon>
        <taxon>Actinomycetes</taxon>
        <taxon>Streptosporangiales</taxon>
        <taxon>Streptosporangiaceae</taxon>
        <taxon>Sinosporangium</taxon>
    </lineage>
</organism>
<evidence type="ECO:0000313" key="2">
    <source>
        <dbReference type="Proteomes" id="UP000606172"/>
    </source>
</evidence>
<dbReference type="RefSeq" id="WP_204030667.1">
    <property type="nucleotide sequence ID" value="NZ_BOOW01000037.1"/>
</dbReference>
<comment type="caution">
    <text evidence="1">The sequence shown here is derived from an EMBL/GenBank/DDBJ whole genome shotgun (WGS) entry which is preliminary data.</text>
</comment>
<dbReference type="Proteomes" id="UP000606172">
    <property type="component" value="Unassembled WGS sequence"/>
</dbReference>
<name>A0A919RKQ1_9ACTN</name>
<dbReference type="Gene3D" id="3.20.80.10">
    <property type="entry name" value="Regulatory factor, effector binding domain"/>
    <property type="match status" value="1"/>
</dbReference>